<dbReference type="PANTHER" id="PTHR30126:SF5">
    <property type="entry name" value="HTH-TYPE TRANSCRIPTIONAL ACTIVATOR CMPR"/>
    <property type="match status" value="1"/>
</dbReference>
<evidence type="ECO:0000256" key="1">
    <source>
        <dbReference type="ARBA" id="ARBA00009437"/>
    </source>
</evidence>
<dbReference type="PANTHER" id="PTHR30126">
    <property type="entry name" value="HTH-TYPE TRANSCRIPTIONAL REGULATOR"/>
    <property type="match status" value="1"/>
</dbReference>
<dbReference type="Gene3D" id="1.10.10.10">
    <property type="entry name" value="Winged helix-like DNA-binding domain superfamily/Winged helix DNA-binding domain"/>
    <property type="match status" value="1"/>
</dbReference>
<keyword evidence="7" id="KW-1185">Reference proteome</keyword>
<evidence type="ECO:0000256" key="3">
    <source>
        <dbReference type="ARBA" id="ARBA00023125"/>
    </source>
</evidence>
<keyword evidence="2" id="KW-0805">Transcription regulation</keyword>
<comment type="similarity">
    <text evidence="1">Belongs to the LysR transcriptional regulatory family.</text>
</comment>
<evidence type="ECO:0000256" key="4">
    <source>
        <dbReference type="ARBA" id="ARBA00023163"/>
    </source>
</evidence>
<accession>A0A840GHS9</accession>
<dbReference type="FunFam" id="1.10.10.10:FF:000001">
    <property type="entry name" value="LysR family transcriptional regulator"/>
    <property type="match status" value="1"/>
</dbReference>
<name>A0A840GHS9_RHOTE</name>
<organism evidence="6 7">
    <name type="scientific">Rhodocyclus tenuis</name>
    <name type="common">Rhodospirillum tenue</name>
    <dbReference type="NCBI Taxonomy" id="1066"/>
    <lineage>
        <taxon>Bacteria</taxon>
        <taxon>Pseudomonadati</taxon>
        <taxon>Pseudomonadota</taxon>
        <taxon>Betaproteobacteria</taxon>
        <taxon>Rhodocyclales</taxon>
        <taxon>Rhodocyclaceae</taxon>
        <taxon>Rhodocyclus</taxon>
    </lineage>
</organism>
<dbReference type="RefSeq" id="WP_153116704.1">
    <property type="nucleotide sequence ID" value="NZ_JACIGE010000007.1"/>
</dbReference>
<dbReference type="PRINTS" id="PR00039">
    <property type="entry name" value="HTHLYSR"/>
</dbReference>
<dbReference type="GO" id="GO:0003700">
    <property type="term" value="F:DNA-binding transcription factor activity"/>
    <property type="evidence" value="ECO:0007669"/>
    <property type="project" value="InterPro"/>
</dbReference>
<protein>
    <submittedName>
        <fullName evidence="6">DNA-binding transcriptional LysR family regulator</fullName>
    </submittedName>
</protein>
<dbReference type="Proteomes" id="UP000587070">
    <property type="component" value="Unassembled WGS sequence"/>
</dbReference>
<dbReference type="AlphaFoldDB" id="A0A840GHS9"/>
<dbReference type="InterPro" id="IPR036390">
    <property type="entry name" value="WH_DNA-bd_sf"/>
</dbReference>
<dbReference type="PROSITE" id="PS50931">
    <property type="entry name" value="HTH_LYSR"/>
    <property type="match status" value="1"/>
</dbReference>
<dbReference type="SUPFAM" id="SSF46785">
    <property type="entry name" value="Winged helix' DNA-binding domain"/>
    <property type="match status" value="1"/>
</dbReference>
<dbReference type="InterPro" id="IPR036388">
    <property type="entry name" value="WH-like_DNA-bd_sf"/>
</dbReference>
<reference evidence="6 7" key="1">
    <citation type="submission" date="2020-08" db="EMBL/GenBank/DDBJ databases">
        <title>Genome sequencing of Purple Non-Sulfur Bacteria from various extreme environments.</title>
        <authorList>
            <person name="Mayer M."/>
        </authorList>
    </citation>
    <scope>NUCLEOTIDE SEQUENCE [LARGE SCALE GENOMIC DNA]</scope>
    <source>
        <strain evidence="6 7">2761</strain>
    </source>
</reference>
<dbReference type="CDD" id="cd08419">
    <property type="entry name" value="PBP2_CbbR_RubisCO_like"/>
    <property type="match status" value="1"/>
</dbReference>
<sequence>MRNASVRNATLRQLQIFVVAATRLSFARAAEELHLTQAAISLQIRQLEEVAGINLFERIGKRVFLTEAGEALLGHARDIQQSLRDADESLSALKGLRGGRIAVAAASTAEYFAPALLSQFRGLYPELRLRLLIDNRETVYRLLASNEVDVAIMGRPPADMDSETTVLAPHPLVFIAAAGHPLAQRHGLRIDEITGETLIAREAGSGTRSAMEEFFAGQSQRPRIGMEMGSNDAIKQAVVAGLGIGFVSRHTLGLEFSAGKLAILDVEGTPVMRRWHLVRLRSKRQTPALAAFWDFILERAPAYLAEQL</sequence>
<evidence type="ECO:0000259" key="5">
    <source>
        <dbReference type="PROSITE" id="PS50931"/>
    </source>
</evidence>
<keyword evidence="3 6" id="KW-0238">DNA-binding</keyword>
<dbReference type="GO" id="GO:0000976">
    <property type="term" value="F:transcription cis-regulatory region binding"/>
    <property type="evidence" value="ECO:0007669"/>
    <property type="project" value="TreeGrafter"/>
</dbReference>
<evidence type="ECO:0000256" key="2">
    <source>
        <dbReference type="ARBA" id="ARBA00023015"/>
    </source>
</evidence>
<dbReference type="InterPro" id="IPR005119">
    <property type="entry name" value="LysR_subst-bd"/>
</dbReference>
<dbReference type="OrthoDB" id="8839922at2"/>
<gene>
    <name evidence="6" type="ORF">GGD90_002124</name>
</gene>
<dbReference type="InterPro" id="IPR000847">
    <property type="entry name" value="LysR_HTH_N"/>
</dbReference>
<dbReference type="Pfam" id="PF00126">
    <property type="entry name" value="HTH_1"/>
    <property type="match status" value="1"/>
</dbReference>
<evidence type="ECO:0000313" key="7">
    <source>
        <dbReference type="Proteomes" id="UP000587070"/>
    </source>
</evidence>
<feature type="domain" description="HTH lysR-type" evidence="5">
    <location>
        <begin position="10"/>
        <end position="66"/>
    </location>
</feature>
<comment type="caution">
    <text evidence="6">The sequence shown here is derived from an EMBL/GenBank/DDBJ whole genome shotgun (WGS) entry which is preliminary data.</text>
</comment>
<dbReference type="Pfam" id="PF03466">
    <property type="entry name" value="LysR_substrate"/>
    <property type="match status" value="1"/>
</dbReference>
<evidence type="ECO:0000313" key="6">
    <source>
        <dbReference type="EMBL" id="MBB4247739.1"/>
    </source>
</evidence>
<dbReference type="EMBL" id="JACIGE010000007">
    <property type="protein sequence ID" value="MBB4247739.1"/>
    <property type="molecule type" value="Genomic_DNA"/>
</dbReference>
<dbReference type="Gene3D" id="3.40.190.290">
    <property type="match status" value="1"/>
</dbReference>
<keyword evidence="4" id="KW-0804">Transcription</keyword>
<proteinExistence type="inferred from homology"/>
<dbReference type="SUPFAM" id="SSF53850">
    <property type="entry name" value="Periplasmic binding protein-like II"/>
    <property type="match status" value="1"/>
</dbReference>